<evidence type="ECO:0000256" key="1">
    <source>
        <dbReference type="ARBA" id="ARBA00004651"/>
    </source>
</evidence>
<feature type="transmembrane region" description="Helical" evidence="8">
    <location>
        <begin position="308"/>
        <end position="324"/>
    </location>
</feature>
<keyword evidence="6 8" id="KW-1133">Transmembrane helix</keyword>
<dbReference type="EMBL" id="RWGW01000005">
    <property type="protein sequence ID" value="RSK35608.1"/>
    <property type="molecule type" value="Genomic_DNA"/>
</dbReference>
<evidence type="ECO:0000256" key="6">
    <source>
        <dbReference type="ARBA" id="ARBA00022989"/>
    </source>
</evidence>
<dbReference type="AlphaFoldDB" id="A0A1G7A205"/>
<organism evidence="10 11">
    <name type="scientific">Bhargavaea beijingensis</name>
    <dbReference type="NCBI Taxonomy" id="426756"/>
    <lineage>
        <taxon>Bacteria</taxon>
        <taxon>Bacillati</taxon>
        <taxon>Bacillota</taxon>
        <taxon>Bacilli</taxon>
        <taxon>Bacillales</taxon>
        <taxon>Caryophanaceae</taxon>
        <taxon>Bhargavaea</taxon>
    </lineage>
</organism>
<dbReference type="FunFam" id="1.10.3470.10:FF:000001">
    <property type="entry name" value="Vitamin B12 ABC transporter permease BtuC"/>
    <property type="match status" value="1"/>
</dbReference>
<keyword evidence="4" id="KW-1003">Cell membrane</keyword>
<feature type="transmembrane region" description="Helical" evidence="8">
    <location>
        <begin position="116"/>
        <end position="138"/>
    </location>
</feature>
<dbReference type="GO" id="GO:0005886">
    <property type="term" value="C:plasma membrane"/>
    <property type="evidence" value="ECO:0007669"/>
    <property type="project" value="UniProtKB-SubCell"/>
</dbReference>
<dbReference type="SUPFAM" id="SSF81345">
    <property type="entry name" value="ABC transporter involved in vitamin B12 uptake, BtuC"/>
    <property type="match status" value="1"/>
</dbReference>
<gene>
    <name evidence="9" type="ORF">EJA12_03275</name>
    <name evidence="10" type="ORF">SAMN04488126_103158</name>
</gene>
<reference evidence="10 11" key="1">
    <citation type="submission" date="2016-10" db="EMBL/GenBank/DDBJ databases">
        <authorList>
            <person name="de Groot N.N."/>
        </authorList>
    </citation>
    <scope>NUCLEOTIDE SEQUENCE [LARGE SCALE GENOMIC DNA]</scope>
    <source>
        <strain evidence="10 11">CGMCC 1.6762</strain>
    </source>
</reference>
<dbReference type="Proteomes" id="UP000198823">
    <property type="component" value="Unassembled WGS sequence"/>
</dbReference>
<dbReference type="GO" id="GO:0033214">
    <property type="term" value="P:siderophore-iron import into cell"/>
    <property type="evidence" value="ECO:0007669"/>
    <property type="project" value="TreeGrafter"/>
</dbReference>
<keyword evidence="12" id="KW-1185">Reference proteome</keyword>
<evidence type="ECO:0000256" key="4">
    <source>
        <dbReference type="ARBA" id="ARBA00022475"/>
    </source>
</evidence>
<sequence length="332" mass="33701">MTTKRFLPFPIQLMLGSLLVAVSFIAALTLGAADTGIRDVWQAVSSSAGEHASVLRELRIPRVIAALFTGAALGVAGAIMQGVTRNPLADPGLLGLTSGANAALALSLALVPGIPYLGILAACFVGAAAGMILVFGIGASSRGGMSAMRLVVAGAAVSAFLQAVADGSGIIFQISKDVSLWTAGGLMGTTPEALIVVPFIAIGLIGAIAVSRQLTILSLQEDVAAGLGQRVFLMKAIMMGITALLAGAAVALVGNLAFVGLIIPHIVRTFSGSDYTRIIPMSALLGAVFMVLADLAGRTLNAPFETPVVAITALIGLPFFLMIVRKGGLRDA</sequence>
<name>A0A1G7A205_9BACL</name>
<dbReference type="RefSeq" id="WP_092094835.1">
    <property type="nucleotide sequence ID" value="NZ_FNAR01000003.1"/>
</dbReference>
<feature type="transmembrane region" description="Helical" evidence="8">
    <location>
        <begin position="150"/>
        <end position="174"/>
    </location>
</feature>
<keyword evidence="5 8" id="KW-0812">Transmembrane</keyword>
<dbReference type="GO" id="GO:0022857">
    <property type="term" value="F:transmembrane transporter activity"/>
    <property type="evidence" value="ECO:0007669"/>
    <property type="project" value="InterPro"/>
</dbReference>
<reference evidence="9 12" key="2">
    <citation type="submission" date="2018-12" db="EMBL/GenBank/DDBJ databases">
        <title>Comparitive functional genomics of dry heat resistant strains isolated from the viking spacecraft.</title>
        <authorList>
            <person name="Seuylemezian A."/>
            <person name="Vaishampayan P."/>
        </authorList>
    </citation>
    <scope>NUCLEOTIDE SEQUENCE [LARGE SCALE GENOMIC DNA]</scope>
    <source>
        <strain evidence="9 12">M6-11</strain>
    </source>
</reference>
<evidence type="ECO:0000313" key="9">
    <source>
        <dbReference type="EMBL" id="RSK35608.1"/>
    </source>
</evidence>
<protein>
    <submittedName>
        <fullName evidence="9">Iron ABC transporter permease</fullName>
    </submittedName>
    <submittedName>
        <fullName evidence="10">Iron complex transport system permease protein</fullName>
    </submittedName>
</protein>
<feature type="transmembrane region" description="Helical" evidence="8">
    <location>
        <begin position="275"/>
        <end position="296"/>
    </location>
</feature>
<evidence type="ECO:0000256" key="5">
    <source>
        <dbReference type="ARBA" id="ARBA00022692"/>
    </source>
</evidence>
<evidence type="ECO:0000256" key="8">
    <source>
        <dbReference type="SAM" id="Phobius"/>
    </source>
</evidence>
<proteinExistence type="inferred from homology"/>
<dbReference type="Pfam" id="PF01032">
    <property type="entry name" value="FecCD"/>
    <property type="match status" value="1"/>
</dbReference>
<keyword evidence="7 8" id="KW-0472">Membrane</keyword>
<dbReference type="STRING" id="426756.SAMN04488126_103158"/>
<feature type="transmembrane region" description="Helical" evidence="8">
    <location>
        <begin position="194"/>
        <end position="215"/>
    </location>
</feature>
<comment type="subcellular location">
    <subcellularLocation>
        <location evidence="1">Cell membrane</location>
        <topology evidence="1">Multi-pass membrane protein</topology>
    </subcellularLocation>
</comment>
<feature type="transmembrane region" description="Helical" evidence="8">
    <location>
        <begin position="60"/>
        <end position="80"/>
    </location>
</feature>
<keyword evidence="3" id="KW-0813">Transport</keyword>
<dbReference type="Gene3D" id="1.10.3470.10">
    <property type="entry name" value="ABC transporter involved in vitamin B12 uptake, BtuC"/>
    <property type="match status" value="1"/>
</dbReference>
<dbReference type="OrthoDB" id="9811721at2"/>
<feature type="transmembrane region" description="Helical" evidence="8">
    <location>
        <begin position="236"/>
        <end position="263"/>
    </location>
</feature>
<dbReference type="PANTHER" id="PTHR30472:SF65">
    <property type="entry name" value="SIDEROPHORE TRANSPORT SYSTEM PERMEASE PROTEIN YFIZ-RELATED"/>
    <property type="match status" value="1"/>
</dbReference>
<evidence type="ECO:0000256" key="3">
    <source>
        <dbReference type="ARBA" id="ARBA00022448"/>
    </source>
</evidence>
<dbReference type="EMBL" id="FNAR01000003">
    <property type="protein sequence ID" value="SDE08771.1"/>
    <property type="molecule type" value="Genomic_DNA"/>
</dbReference>
<comment type="similarity">
    <text evidence="2">Belongs to the binding-protein-dependent transport system permease family. FecCD subfamily.</text>
</comment>
<evidence type="ECO:0000313" key="11">
    <source>
        <dbReference type="Proteomes" id="UP000198823"/>
    </source>
</evidence>
<accession>A0A1G7A205</accession>
<dbReference type="InterPro" id="IPR000522">
    <property type="entry name" value="ABC_transptr_permease_BtuC"/>
</dbReference>
<dbReference type="PANTHER" id="PTHR30472">
    <property type="entry name" value="FERRIC ENTEROBACTIN TRANSPORT SYSTEM PERMEASE PROTEIN"/>
    <property type="match status" value="1"/>
</dbReference>
<dbReference type="CDD" id="cd06550">
    <property type="entry name" value="TM_ABC_iron-siderophores_like"/>
    <property type="match status" value="1"/>
</dbReference>
<evidence type="ECO:0000313" key="10">
    <source>
        <dbReference type="EMBL" id="SDE08771.1"/>
    </source>
</evidence>
<evidence type="ECO:0000313" key="12">
    <source>
        <dbReference type="Proteomes" id="UP000272481"/>
    </source>
</evidence>
<evidence type="ECO:0000256" key="2">
    <source>
        <dbReference type="ARBA" id="ARBA00007935"/>
    </source>
</evidence>
<dbReference type="Proteomes" id="UP000272481">
    <property type="component" value="Unassembled WGS sequence"/>
</dbReference>
<dbReference type="InterPro" id="IPR037294">
    <property type="entry name" value="ABC_BtuC-like"/>
</dbReference>
<evidence type="ECO:0000256" key="7">
    <source>
        <dbReference type="ARBA" id="ARBA00023136"/>
    </source>
</evidence>